<evidence type="ECO:0000313" key="2">
    <source>
        <dbReference type="EnsemblPlants" id="Solyc02g061630.1.1"/>
    </source>
</evidence>
<keyword evidence="1" id="KW-0812">Transmembrane</keyword>
<protein>
    <submittedName>
        <fullName evidence="2">Uncharacterized protein</fullName>
    </submittedName>
</protein>
<dbReference type="HOGENOM" id="CLU_1963436_0_0_1"/>
<dbReference type="EnsemblPlants" id="Solyc02g061630.1.1">
    <property type="protein sequence ID" value="Solyc02g061630.1.1"/>
    <property type="gene ID" value="Solyc02g061630.1"/>
</dbReference>
<keyword evidence="1" id="KW-0472">Membrane</keyword>
<name>K4B653_SOLLC</name>
<proteinExistence type="predicted"/>
<reference evidence="2" key="2">
    <citation type="submission" date="2015-06" db="UniProtKB">
        <authorList>
            <consortium name="EnsemblPlants"/>
        </authorList>
    </citation>
    <scope>IDENTIFICATION</scope>
    <source>
        <strain evidence="2">cv. Heinz 1706</strain>
    </source>
</reference>
<organism evidence="2">
    <name type="scientific">Solanum lycopersicum</name>
    <name type="common">Tomato</name>
    <name type="synonym">Lycopersicon esculentum</name>
    <dbReference type="NCBI Taxonomy" id="4081"/>
    <lineage>
        <taxon>Eukaryota</taxon>
        <taxon>Viridiplantae</taxon>
        <taxon>Streptophyta</taxon>
        <taxon>Embryophyta</taxon>
        <taxon>Tracheophyta</taxon>
        <taxon>Spermatophyta</taxon>
        <taxon>Magnoliopsida</taxon>
        <taxon>eudicotyledons</taxon>
        <taxon>Gunneridae</taxon>
        <taxon>Pentapetalae</taxon>
        <taxon>asterids</taxon>
        <taxon>lamiids</taxon>
        <taxon>Solanales</taxon>
        <taxon>Solanaceae</taxon>
        <taxon>Solanoideae</taxon>
        <taxon>Solaneae</taxon>
        <taxon>Solanum</taxon>
        <taxon>Solanum subgen. Lycopersicon</taxon>
    </lineage>
</organism>
<keyword evidence="1" id="KW-1133">Transmembrane helix</keyword>
<dbReference type="Proteomes" id="UP000004994">
    <property type="component" value="Chromosome 2"/>
</dbReference>
<dbReference type="Gramene" id="Solyc02g061630.1.1">
    <property type="protein sequence ID" value="Solyc02g061630.1.1"/>
    <property type="gene ID" value="Solyc02g061630.1"/>
</dbReference>
<sequence length="128" mass="15327">MCLEIVVFKKKKNCVLFIFNKKTRDFIHMFLDIEHDVCIILRVCSSIIPFYFFTIVLCPFRNIWYNKGYFFTLISRNQTKNKIRTKLTKQAQRNYMLCCFSRSLDYIGFFDSEEALIAVEELEEDSGE</sequence>
<dbReference type="InParanoid" id="K4B653"/>
<dbReference type="PaxDb" id="4081-Solyc02g061630.1.1"/>
<dbReference type="AlphaFoldDB" id="K4B653"/>
<evidence type="ECO:0000313" key="3">
    <source>
        <dbReference type="Proteomes" id="UP000004994"/>
    </source>
</evidence>
<reference evidence="2" key="1">
    <citation type="journal article" date="2012" name="Nature">
        <title>The tomato genome sequence provides insights into fleshy fruit evolution.</title>
        <authorList>
            <consortium name="Tomato Genome Consortium"/>
        </authorList>
    </citation>
    <scope>NUCLEOTIDE SEQUENCE [LARGE SCALE GENOMIC DNA]</scope>
    <source>
        <strain evidence="2">cv. Heinz 1706</strain>
    </source>
</reference>
<evidence type="ECO:0000256" key="1">
    <source>
        <dbReference type="SAM" id="Phobius"/>
    </source>
</evidence>
<feature type="transmembrane region" description="Helical" evidence="1">
    <location>
        <begin position="39"/>
        <end position="60"/>
    </location>
</feature>
<accession>K4B653</accession>
<keyword evidence="3" id="KW-1185">Reference proteome</keyword>